<dbReference type="SMART" id="SM00969">
    <property type="entry name" value="SOCS_box"/>
    <property type="match status" value="1"/>
</dbReference>
<evidence type="ECO:0000256" key="2">
    <source>
        <dbReference type="ARBA" id="ARBA00022737"/>
    </source>
</evidence>
<reference evidence="7" key="1">
    <citation type="submission" date="2023-03" db="EMBL/GenBank/DDBJ databases">
        <title>Electrophorus voltai genome.</title>
        <authorList>
            <person name="Bian C."/>
        </authorList>
    </citation>
    <scope>NUCLEOTIDE SEQUENCE</scope>
    <source>
        <strain evidence="7">CB-2022</strain>
        <tissue evidence="7">Muscle</tissue>
    </source>
</reference>
<dbReference type="InterPro" id="IPR051165">
    <property type="entry name" value="Multifunctional_ANK_Repeat"/>
</dbReference>
<dbReference type="InterPro" id="IPR036770">
    <property type="entry name" value="Ankyrin_rpt-contain_sf"/>
</dbReference>
<feature type="compositionally biased region" description="Low complexity" evidence="5">
    <location>
        <begin position="1237"/>
        <end position="1251"/>
    </location>
</feature>
<dbReference type="PROSITE" id="PS50088">
    <property type="entry name" value="ANK_REPEAT"/>
    <property type="match status" value="20"/>
</dbReference>
<dbReference type="PROSITE" id="PS50297">
    <property type="entry name" value="ANK_REP_REGION"/>
    <property type="match status" value="17"/>
</dbReference>
<dbReference type="PROSITE" id="PS50225">
    <property type="entry name" value="SOCS"/>
    <property type="match status" value="1"/>
</dbReference>
<dbReference type="PANTHER" id="PTHR24123">
    <property type="entry name" value="ANKYRIN REPEAT-CONTAINING"/>
    <property type="match status" value="1"/>
</dbReference>
<feature type="repeat" description="ANK" evidence="4">
    <location>
        <begin position="912"/>
        <end position="944"/>
    </location>
</feature>
<evidence type="ECO:0000259" key="6">
    <source>
        <dbReference type="PROSITE" id="PS50225"/>
    </source>
</evidence>
<feature type="repeat" description="ANK" evidence="4">
    <location>
        <begin position="219"/>
        <end position="251"/>
    </location>
</feature>
<feature type="repeat" description="ANK" evidence="4">
    <location>
        <begin position="422"/>
        <end position="454"/>
    </location>
</feature>
<feature type="compositionally biased region" description="Polar residues" evidence="5">
    <location>
        <begin position="1215"/>
        <end position="1229"/>
    </location>
</feature>
<dbReference type="Gene3D" id="1.10.750.20">
    <property type="entry name" value="SOCS box"/>
    <property type="match status" value="1"/>
</dbReference>
<dbReference type="InterPro" id="IPR001496">
    <property type="entry name" value="SOCS_box"/>
</dbReference>
<evidence type="ECO:0000256" key="3">
    <source>
        <dbReference type="ARBA" id="ARBA00023043"/>
    </source>
</evidence>
<dbReference type="EMBL" id="JAROKS010000015">
    <property type="protein sequence ID" value="KAK1796054.1"/>
    <property type="molecule type" value="Genomic_DNA"/>
</dbReference>
<dbReference type="Proteomes" id="UP001239994">
    <property type="component" value="Unassembled WGS sequence"/>
</dbReference>
<feature type="region of interest" description="Disordered" evidence="5">
    <location>
        <begin position="1"/>
        <end position="24"/>
    </location>
</feature>
<dbReference type="PANTHER" id="PTHR24123:SF142">
    <property type="entry name" value="ANKYRIN"/>
    <property type="match status" value="1"/>
</dbReference>
<feature type="repeat" description="ANK" evidence="4">
    <location>
        <begin position="153"/>
        <end position="185"/>
    </location>
</feature>
<evidence type="ECO:0000256" key="4">
    <source>
        <dbReference type="PROSITE-ProRule" id="PRU00023"/>
    </source>
</evidence>
<dbReference type="SMART" id="SM00248">
    <property type="entry name" value="ANK"/>
    <property type="match status" value="27"/>
</dbReference>
<dbReference type="SMART" id="SM00253">
    <property type="entry name" value="SOCS"/>
    <property type="match status" value="1"/>
</dbReference>
<feature type="compositionally biased region" description="Pro residues" evidence="5">
    <location>
        <begin position="638"/>
        <end position="647"/>
    </location>
</feature>
<organism evidence="7 8">
    <name type="scientific">Electrophorus voltai</name>
    <dbReference type="NCBI Taxonomy" id="2609070"/>
    <lineage>
        <taxon>Eukaryota</taxon>
        <taxon>Metazoa</taxon>
        <taxon>Chordata</taxon>
        <taxon>Craniata</taxon>
        <taxon>Vertebrata</taxon>
        <taxon>Euteleostomi</taxon>
        <taxon>Actinopterygii</taxon>
        <taxon>Neopterygii</taxon>
        <taxon>Teleostei</taxon>
        <taxon>Ostariophysi</taxon>
        <taxon>Gymnotiformes</taxon>
        <taxon>Gymnotoidei</taxon>
        <taxon>Gymnotidae</taxon>
        <taxon>Electrophorus</taxon>
    </lineage>
</organism>
<feature type="repeat" description="ANK" evidence="4">
    <location>
        <begin position="1491"/>
        <end position="1523"/>
    </location>
</feature>
<feature type="region of interest" description="Disordered" evidence="5">
    <location>
        <begin position="1214"/>
        <end position="1271"/>
    </location>
</feature>
<dbReference type="InterPro" id="IPR002110">
    <property type="entry name" value="Ankyrin_rpt"/>
</dbReference>
<accession>A0AAD9DX34</accession>
<dbReference type="InterPro" id="IPR036036">
    <property type="entry name" value="SOCS_box-like_dom_sf"/>
</dbReference>
<proteinExistence type="predicted"/>
<dbReference type="PRINTS" id="PR01415">
    <property type="entry name" value="ANKYRIN"/>
</dbReference>
<dbReference type="SMART" id="SM00726">
    <property type="entry name" value="UIM"/>
    <property type="match status" value="2"/>
</dbReference>
<dbReference type="Pfam" id="PF00023">
    <property type="entry name" value="Ank"/>
    <property type="match status" value="3"/>
</dbReference>
<feature type="repeat" description="ANK" evidence="4">
    <location>
        <begin position="1376"/>
        <end position="1408"/>
    </location>
</feature>
<feature type="repeat" description="ANK" evidence="4">
    <location>
        <begin position="285"/>
        <end position="317"/>
    </location>
</feature>
<feature type="compositionally biased region" description="Polar residues" evidence="5">
    <location>
        <begin position="14"/>
        <end position="24"/>
    </location>
</feature>
<dbReference type="InterPro" id="IPR003903">
    <property type="entry name" value="UIM_dom"/>
</dbReference>
<feature type="repeat" description="ANK" evidence="4">
    <location>
        <begin position="252"/>
        <end position="284"/>
    </location>
</feature>
<protein>
    <recommendedName>
        <fullName evidence="6">SOCS box domain-containing protein</fullName>
    </recommendedName>
</protein>
<dbReference type="FunFam" id="1.10.750.20:FF:000001">
    <property type="entry name" value="Ankyrin repeat and SOCS box containing 1"/>
    <property type="match status" value="1"/>
</dbReference>
<dbReference type="Pfam" id="PF07525">
    <property type="entry name" value="SOCS_box"/>
    <property type="match status" value="1"/>
</dbReference>
<dbReference type="Pfam" id="PF12796">
    <property type="entry name" value="Ank_2"/>
    <property type="match status" value="8"/>
</dbReference>
<feature type="domain" description="SOCS box" evidence="6">
    <location>
        <begin position="1716"/>
        <end position="1754"/>
    </location>
</feature>
<feature type="repeat" description="ANK" evidence="4">
    <location>
        <begin position="1533"/>
        <end position="1565"/>
    </location>
</feature>
<feature type="repeat" description="ANK" evidence="4">
    <location>
        <begin position="350"/>
        <end position="382"/>
    </location>
</feature>
<feature type="repeat" description="ANK" evidence="4">
    <location>
        <begin position="1459"/>
        <end position="1491"/>
    </location>
</feature>
<comment type="pathway">
    <text evidence="1">Protein modification; protein ubiquitination.</text>
</comment>
<feature type="repeat" description="ANK" evidence="4">
    <location>
        <begin position="984"/>
        <end position="1016"/>
    </location>
</feature>
<name>A0AAD9DX34_9TELE</name>
<feature type="repeat" description="ANK" evidence="4">
    <location>
        <begin position="781"/>
        <end position="813"/>
    </location>
</feature>
<dbReference type="SUPFAM" id="SSF158235">
    <property type="entry name" value="SOCS box-like"/>
    <property type="match status" value="1"/>
</dbReference>
<feature type="compositionally biased region" description="Pro residues" evidence="5">
    <location>
        <begin position="1252"/>
        <end position="1263"/>
    </location>
</feature>
<evidence type="ECO:0000256" key="5">
    <source>
        <dbReference type="SAM" id="MobiDB-lite"/>
    </source>
</evidence>
<feature type="repeat" description="ANK" evidence="4">
    <location>
        <begin position="814"/>
        <end position="846"/>
    </location>
</feature>
<keyword evidence="3 4" id="KW-0040">ANK repeat</keyword>
<evidence type="ECO:0000313" key="8">
    <source>
        <dbReference type="Proteomes" id="UP001239994"/>
    </source>
</evidence>
<sequence>MSVAEHSLHRRGSEQTLMQLSVEQSQENAETSYVSVDFPGSPTSSLWHTPAPQGILLNTSPAAGRRDEDELLTAIWNGDVQKVREIVTSEEMPISLMRLNKDGWTPVHEAAYYGQTDCLKLLLSGKRQLSSDSMSLFVIISAVPTMINTRTNKDQTPLILSVSKGHLGCVKYLLEKEADPKIPTKTNETPLYEACATNNDQMVLLLLRNGADVNQKCLDRWTALHESVLQNNLEICEILVAYGAQLTSSNIFGVSPLFLAAQYGFVEAVQLLVKNGADINSEAIDGATALYEACKNGYYETVEFLLSCGADANRPGKDGLLPLHIAAKHGHDGIISMLIMGTSRTKIWFSGISPLHLAAENNEDEALDLLIRAGFDVNTPLAPDRSCMYEDRRTTALYFTVANGNIESASMLLLAGANPNLDVFNPLLLAVRQGHLKMATLLMEHGANVNASIPTHPTTFPACVMLSVGNLAMLKRLMHYGVDASACFWCKYGLKQHLNNDTTHSCRELQYSPEMATNSCLQFCEMISHPSVYRWAGSTIDLLLDYVGHVTLCSRLIEYLERCTMAAARVSVPGLHTTAVDTKDYSAYTNMSEEELLQVAIELSLAEAKPTMWQNRYIRSHTQPPPAQYPGVQRRQNLPPPADPPANSPVNLSANPPSEKECTKIDRDVHNHYFSKDKNEVIAWTRQNGYLQVTVEPMKNLDPFLSSIWKGDAKALRKIVQEKSINLTEDNKDGWIPLHECAYYGHVECLKVLLEACEKGFEEAVGLLLRYGATATKSCVQGGTPLHEAVINKNLQVCKMLLQSGAKLMSRNIYGIDSLFTAAQCGATEVLSFLLMKGADVNTQANDGASALFEACKNGHEEVVGILLSKRADVNKSNKAGLLPIHVAAKNGHDGIVAMLIPRTSRAKIRHCGISPLHLAAERNRDDILETLINAGMDVNFILSDNWSKMYEDRRSTALYFAVVNSNTEAAAMLLEAGANPNLDIFNPLLVAVRKSCLEMVKLLVKHGANVNAVLPTHPTTFPAALIFCTEYMPMLKYLMDNGCDALSCFKCNYGSKTHPSLKPQRNGREGQYYISDEHSEDCIQFCELVSNPKTSLWVGPIIDVLLDYVGHVKLCSRVIEHLDGYSDWAIIKEKSNGCMCTSHNKWVYQKWLNSHLVEWWCRRTQDPIMAAASVSVPGSTGPTFSYDDYCLYGNLSDDELMQLAIERSLAESHGISSEAENTKTSTVPSRPAPGVTSPTQPSQRSQQLPRAPTPPPCPPNPPRYSRDNDNQQAGTIVSHFITGNGRRMVAYRRYDGTLVEIKPETEELVDPLLKAIWNGDMKSVRQIIKKADCNILIPNQYGWIPLHEAAYYGQDQCIQILIRVQPGMINKRTLKDETALLLAVSRENVRCVECLLESGADPDIANKDKETPLYKGADINSQAADGATALYEACKNGHVPIVEFLLSQNADANKPGKNGLLPIHIAAQRGNDRIVSMLISATSKARVRRSGISPLHLAAERNRDEVLELLIVAGFDVNATLSEDRRNMYEDRRSTALYFSVINNNVEATTMLLEAGANPNLDTFSPLLVALRQGCMRTVTLLVEHRANVNAYIPTHPTTFPATIMFCMKYLPMLKYLMDNGCDALSCFDCVYGCNPHPPLKTTRRVRDDIRDEPTEKTCVQFCEVISTDTYNHWAGPIIDVLLDYVGDVKLCARLMEHLDDYDDWACIKEKAMPPRPLLQLCRLKIRHLVGTHRLKKMKKLPIPGRLIKYLNHEERCEDL</sequence>
<keyword evidence="8" id="KW-1185">Reference proteome</keyword>
<dbReference type="GO" id="GO:0035556">
    <property type="term" value="P:intracellular signal transduction"/>
    <property type="evidence" value="ECO:0007669"/>
    <property type="project" value="InterPro"/>
</dbReference>
<evidence type="ECO:0000313" key="7">
    <source>
        <dbReference type="EMBL" id="KAK1796054.1"/>
    </source>
</evidence>
<feature type="repeat" description="ANK" evidence="4">
    <location>
        <begin position="186"/>
        <end position="218"/>
    </location>
</feature>
<feature type="repeat" description="ANK" evidence="4">
    <location>
        <begin position="1426"/>
        <end position="1458"/>
    </location>
</feature>
<feature type="repeat" description="ANK" evidence="4">
    <location>
        <begin position="954"/>
        <end position="982"/>
    </location>
</feature>
<feature type="repeat" description="ANK" evidence="4">
    <location>
        <begin position="102"/>
        <end position="124"/>
    </location>
</feature>
<dbReference type="Gene3D" id="1.25.40.20">
    <property type="entry name" value="Ankyrin repeat-containing domain"/>
    <property type="match status" value="10"/>
</dbReference>
<feature type="repeat" description="ANK" evidence="4">
    <location>
        <begin position="847"/>
        <end position="879"/>
    </location>
</feature>
<comment type="caution">
    <text evidence="7">The sequence shown here is derived from an EMBL/GenBank/DDBJ whole genome shotgun (WGS) entry which is preliminary data.</text>
</comment>
<keyword evidence="2" id="KW-0677">Repeat</keyword>
<gene>
    <name evidence="7" type="ORF">P4O66_009154</name>
</gene>
<feature type="region of interest" description="Disordered" evidence="5">
    <location>
        <begin position="623"/>
        <end position="660"/>
    </location>
</feature>
<feature type="repeat" description="ANK" evidence="4">
    <location>
        <begin position="318"/>
        <end position="339"/>
    </location>
</feature>
<evidence type="ECO:0000256" key="1">
    <source>
        <dbReference type="ARBA" id="ARBA00004906"/>
    </source>
</evidence>
<dbReference type="SUPFAM" id="SSF48403">
    <property type="entry name" value="Ankyrin repeat"/>
    <property type="match status" value="3"/>
</dbReference>